<feature type="compositionally biased region" description="Basic and acidic residues" evidence="1">
    <location>
        <begin position="239"/>
        <end position="248"/>
    </location>
</feature>
<dbReference type="AlphaFoldDB" id="A0A6J4INC9"/>
<dbReference type="GO" id="GO:0016798">
    <property type="term" value="F:hydrolase activity, acting on glycosyl bonds"/>
    <property type="evidence" value="ECO:0007669"/>
    <property type="project" value="UniProtKB-KW"/>
</dbReference>
<evidence type="ECO:0000256" key="1">
    <source>
        <dbReference type="SAM" id="MobiDB-lite"/>
    </source>
</evidence>
<reference evidence="2" key="1">
    <citation type="submission" date="2020-02" db="EMBL/GenBank/DDBJ databases">
        <authorList>
            <person name="Meier V. D."/>
        </authorList>
    </citation>
    <scope>NUCLEOTIDE SEQUENCE</scope>
    <source>
        <strain evidence="2">AVDCRST_MAG57</strain>
    </source>
</reference>
<feature type="compositionally biased region" description="Basic residues" evidence="1">
    <location>
        <begin position="13"/>
        <end position="22"/>
    </location>
</feature>
<feature type="region of interest" description="Disordered" evidence="1">
    <location>
        <begin position="155"/>
        <end position="364"/>
    </location>
</feature>
<sequence>AALAVPAPLRLPARQRPHGAPHRRVRVVRPAPHRAGLRLRRELRAAGEERQLPAAVGAGGVQQRLARVVQAGAVLVLHARHRRLRQHLERRRRARRRPGALRPVGHRRGHRRPRPVRHRRAAARAGAAGLPRPHGRPGRPCAVVVRPLDVAHHLPLAGRGRGDRGAAARAPDPVRRPPRRHRLVPRGVRLRPRVRPRALPGRAGDDRPPAGAGSAGVAVAVAERQRPLVDVRGGSRRRAPGEAIERPRLPAARRLRRGRRRRRRLEPGRGRLAAGEVRAAVRPGHRRDQGRLRRGRPARRGVRRRPRHGHAQPLPPAVRQGGLGRDRDGARRGRRRPVGAGRLGRLSALPGPLVRRRGRPLAGPAVRAASDAVVRAVRVPLLQLRRRRLLRLAQPRAVPALGPARAVQLTRAGARRRAARALGPRPAGR</sequence>
<keyword evidence="2" id="KW-0378">Hydrolase</keyword>
<organism evidence="2">
    <name type="scientific">uncultured Blastococcus sp</name>
    <dbReference type="NCBI Taxonomy" id="217144"/>
    <lineage>
        <taxon>Bacteria</taxon>
        <taxon>Bacillati</taxon>
        <taxon>Actinomycetota</taxon>
        <taxon>Actinomycetes</taxon>
        <taxon>Geodermatophilales</taxon>
        <taxon>Geodermatophilaceae</taxon>
        <taxon>Blastococcus</taxon>
        <taxon>environmental samples</taxon>
    </lineage>
</organism>
<feature type="compositionally biased region" description="Basic residues" evidence="1">
    <location>
        <begin position="251"/>
        <end position="264"/>
    </location>
</feature>
<feature type="compositionally biased region" description="Basic residues" evidence="1">
    <location>
        <begin position="176"/>
        <end position="196"/>
    </location>
</feature>
<feature type="compositionally biased region" description="Basic residues" evidence="1">
    <location>
        <begin position="86"/>
        <end position="122"/>
    </location>
</feature>
<feature type="non-terminal residue" evidence="2">
    <location>
        <position position="429"/>
    </location>
</feature>
<gene>
    <name evidence="2" type="ORF">AVDCRST_MAG57-2358</name>
</gene>
<keyword evidence="2" id="KW-0326">Glycosidase</keyword>
<feature type="compositionally biased region" description="Basic residues" evidence="1">
    <location>
        <begin position="292"/>
        <end position="310"/>
    </location>
</feature>
<feature type="compositionally biased region" description="Low complexity" evidence="1">
    <location>
        <begin position="1"/>
        <end position="12"/>
    </location>
</feature>
<feature type="non-terminal residue" evidence="2">
    <location>
        <position position="1"/>
    </location>
</feature>
<accession>A0A6J4INC9</accession>
<protein>
    <submittedName>
        <fullName evidence="2">GH31</fullName>
        <ecNumber evidence="2">3.2.1.-</ecNumber>
    </submittedName>
</protein>
<name>A0A6J4INC9_9ACTN</name>
<feature type="region of interest" description="Disordered" evidence="1">
    <location>
        <begin position="86"/>
        <end position="141"/>
    </location>
</feature>
<feature type="compositionally biased region" description="Low complexity" evidence="1">
    <location>
        <begin position="338"/>
        <end position="353"/>
    </location>
</feature>
<feature type="compositionally biased region" description="Low complexity" evidence="1">
    <location>
        <begin position="123"/>
        <end position="132"/>
    </location>
</feature>
<dbReference type="EMBL" id="CADCTI010000195">
    <property type="protein sequence ID" value="CAA9256533.1"/>
    <property type="molecule type" value="Genomic_DNA"/>
</dbReference>
<evidence type="ECO:0000313" key="2">
    <source>
        <dbReference type="EMBL" id="CAA9256533.1"/>
    </source>
</evidence>
<feature type="region of interest" description="Disordered" evidence="1">
    <location>
        <begin position="1"/>
        <end position="22"/>
    </location>
</feature>
<dbReference type="EC" id="3.2.1.-" evidence="2"/>
<proteinExistence type="predicted"/>
<feature type="compositionally biased region" description="Low complexity" evidence="1">
    <location>
        <begin position="210"/>
        <end position="222"/>
    </location>
</feature>